<organism evidence="7 8">
    <name type="scientific">Amphibalanus amphitrite</name>
    <name type="common">Striped barnacle</name>
    <name type="synonym">Balanus amphitrite</name>
    <dbReference type="NCBI Taxonomy" id="1232801"/>
    <lineage>
        <taxon>Eukaryota</taxon>
        <taxon>Metazoa</taxon>
        <taxon>Ecdysozoa</taxon>
        <taxon>Arthropoda</taxon>
        <taxon>Crustacea</taxon>
        <taxon>Multicrustacea</taxon>
        <taxon>Cirripedia</taxon>
        <taxon>Thoracica</taxon>
        <taxon>Thoracicalcarea</taxon>
        <taxon>Balanomorpha</taxon>
        <taxon>Balanoidea</taxon>
        <taxon>Balanidae</taxon>
        <taxon>Amphibalaninae</taxon>
        <taxon>Amphibalanus</taxon>
    </lineage>
</organism>
<comment type="subcellular location">
    <subcellularLocation>
        <location evidence="1">Cytoplasm</location>
    </subcellularLocation>
</comment>
<keyword evidence="3" id="KW-0963">Cytoplasm</keyword>
<reference evidence="7 8" key="1">
    <citation type="submission" date="2019-07" db="EMBL/GenBank/DDBJ databases">
        <title>Draft genome assembly of a fouling barnacle, Amphibalanus amphitrite (Darwin, 1854): The first reference genome for Thecostraca.</title>
        <authorList>
            <person name="Kim W."/>
        </authorList>
    </citation>
    <scope>NUCLEOTIDE SEQUENCE [LARGE SCALE GENOMIC DNA]</scope>
    <source>
        <strain evidence="7">SNU_AA5</strain>
        <tissue evidence="7">Soma without cirri and trophi</tissue>
    </source>
</reference>
<comment type="similarity">
    <text evidence="2">Belongs to the MAK10 family.</text>
</comment>
<evidence type="ECO:0000256" key="4">
    <source>
        <dbReference type="ARBA" id="ARBA00030494"/>
    </source>
</evidence>
<dbReference type="AlphaFoldDB" id="A0A6A4WK49"/>
<keyword evidence="7" id="KW-0808">Transferase</keyword>
<dbReference type="Pfam" id="PF04112">
    <property type="entry name" value="Mak10"/>
    <property type="match status" value="1"/>
</dbReference>
<evidence type="ECO:0000313" key="7">
    <source>
        <dbReference type="EMBL" id="KAF0307776.1"/>
    </source>
</evidence>
<evidence type="ECO:0000313" key="8">
    <source>
        <dbReference type="Proteomes" id="UP000440578"/>
    </source>
</evidence>
<protein>
    <recommendedName>
        <fullName evidence="4">Protein MAK10 homolog</fullName>
    </recommendedName>
</protein>
<dbReference type="PANTHER" id="PTHR21373:SF0">
    <property type="entry name" value="N-ALPHA-ACETYLTRANSFERASE 35, NATC AUXILIARY SUBUNIT"/>
    <property type="match status" value="1"/>
</dbReference>
<feature type="domain" description="NAA35-like N-terminal" evidence="5">
    <location>
        <begin position="35"/>
        <end position="140"/>
    </location>
</feature>
<evidence type="ECO:0000259" key="6">
    <source>
        <dbReference type="Pfam" id="PF25789"/>
    </source>
</evidence>
<dbReference type="InterPro" id="IPR057983">
    <property type="entry name" value="NAA35-like_N"/>
</dbReference>
<dbReference type="GO" id="GO:0031417">
    <property type="term" value="C:NatC complex"/>
    <property type="evidence" value="ECO:0007669"/>
    <property type="project" value="InterPro"/>
</dbReference>
<dbReference type="GO" id="GO:0016740">
    <property type="term" value="F:transferase activity"/>
    <property type="evidence" value="ECO:0007669"/>
    <property type="project" value="UniProtKB-KW"/>
</dbReference>
<comment type="caution">
    <text evidence="7">The sequence shown here is derived from an EMBL/GenBank/DDBJ whole genome shotgun (WGS) entry which is preliminary data.</text>
</comment>
<feature type="domain" description="NAA35-like TPR repeats" evidence="6">
    <location>
        <begin position="345"/>
        <end position="713"/>
    </location>
</feature>
<dbReference type="InterPro" id="IPR057982">
    <property type="entry name" value="TPR_NAA35"/>
</dbReference>
<accession>A0A6A4WK49</accession>
<dbReference type="EMBL" id="VIIS01000544">
    <property type="protein sequence ID" value="KAF0307776.1"/>
    <property type="molecule type" value="Genomic_DNA"/>
</dbReference>
<dbReference type="InterPro" id="IPR007244">
    <property type="entry name" value="Naa35_N"/>
</dbReference>
<dbReference type="OrthoDB" id="269405at2759"/>
<dbReference type="Proteomes" id="UP000440578">
    <property type="component" value="Unassembled WGS sequence"/>
</dbReference>
<keyword evidence="8" id="KW-1185">Reference proteome</keyword>
<proteinExistence type="inferred from homology"/>
<evidence type="ECO:0000256" key="1">
    <source>
        <dbReference type="ARBA" id="ARBA00004496"/>
    </source>
</evidence>
<evidence type="ECO:0000259" key="5">
    <source>
        <dbReference type="Pfam" id="PF04112"/>
    </source>
</evidence>
<gene>
    <name evidence="7" type="primary">NAA35</name>
    <name evidence="7" type="ORF">FJT64_020964</name>
</gene>
<sequence>MDLAPSAPPEPTEVEYHWTDITDDFLNACKDLKLGELVHDDMFGLFDAMSAIEMMDPKMDVGMLCNSSQRQIRSFQQAVEDGLLKTADLTPREQLGVMDTSLAYLLSWLEGHSLTQTVSTNAYLQAPHSIQDRCVKAFSVATIQLVNTISELLVQVALLYEEEDFQPQSLPDRTGVTPLRAVGMLREAEEDVTRELRARRKAGDTAAREETEELVAVQARLKFFRCLFQAVLAFSKKENQGLEEAWKALSSAKELLPVLKNTCPMGASYEQVEQAAKGGHLVTMGFDPLLNQRQLPPAFPRYPRLRALPATMDELTALLDRLLRLRTVLECKHLHALMVGGGEADYMQAFSATKPCVFSRTVLFVIAEPLHGLSSRPSPAGAQTLLQAARAFIAPPSLAPRSPVLGNEKAKDAVDMFMCRCQAAFYQLLQVAGHNRARQRQKLEMVLADLAGLQEEAERVDTLLHALCLQLEPARHHLVCFTTWILYHVLRVMIQYLLSGFELELYSAHEYHYIYWYLSECLYGWMVSTLNRADSFLAEHDAAMELAAQRVRNSKKSRAKKRKSRYERDIVLTQALQNLCGGLHKTCIGLQAEGRLQRPHAEFDNEQVRYEHRFWPFSAVVTPPPVQYGHYRHMTGAGPPQQNRAVMAYSEACQCFHQARGLLETLPANDAEVAVLTRMAKTNYVVARILAGGHSQGRSPIFDFSSHKYFPVIRIQ</sequence>
<name>A0A6A4WK49_AMPAM</name>
<dbReference type="PANTHER" id="PTHR21373">
    <property type="entry name" value="GLUCOSE REPRESSIBLE PROTEIN MAK10"/>
    <property type="match status" value="1"/>
</dbReference>
<dbReference type="Pfam" id="PF25789">
    <property type="entry name" value="TPR_NAA35"/>
    <property type="match status" value="1"/>
</dbReference>
<evidence type="ECO:0000256" key="2">
    <source>
        <dbReference type="ARBA" id="ARBA00006289"/>
    </source>
</evidence>
<evidence type="ECO:0000256" key="3">
    <source>
        <dbReference type="ARBA" id="ARBA00022490"/>
    </source>
</evidence>